<dbReference type="Proteomes" id="UP000190285">
    <property type="component" value="Unassembled WGS sequence"/>
</dbReference>
<feature type="transmembrane region" description="Helical" evidence="5">
    <location>
        <begin position="7"/>
        <end position="24"/>
    </location>
</feature>
<dbReference type="RefSeq" id="WP_079494488.1">
    <property type="nucleotide sequence ID" value="NZ_FUZT01000012.1"/>
</dbReference>
<dbReference type="SUPFAM" id="SSF55383">
    <property type="entry name" value="Copper amine oxidase, domain N"/>
    <property type="match status" value="1"/>
</dbReference>
<evidence type="ECO:0000259" key="6">
    <source>
        <dbReference type="PROSITE" id="PS51910"/>
    </source>
</evidence>
<gene>
    <name evidence="7" type="ORF">SAMN02194393_04286</name>
</gene>
<dbReference type="Gene3D" id="3.10.50.10">
    <property type="match status" value="1"/>
</dbReference>
<dbReference type="EMBL" id="FUZT01000012">
    <property type="protein sequence ID" value="SKC84898.1"/>
    <property type="molecule type" value="Genomic_DNA"/>
</dbReference>
<feature type="domain" description="GH18" evidence="6">
    <location>
        <begin position="245"/>
        <end position="562"/>
    </location>
</feature>
<dbReference type="Gene3D" id="2.30.30.40">
    <property type="entry name" value="SH3 Domains"/>
    <property type="match status" value="1"/>
</dbReference>
<evidence type="ECO:0000313" key="7">
    <source>
        <dbReference type="EMBL" id="SKC84898.1"/>
    </source>
</evidence>
<keyword evidence="5" id="KW-0472">Membrane</keyword>
<keyword evidence="8" id="KW-1185">Reference proteome</keyword>
<dbReference type="InterPro" id="IPR001579">
    <property type="entry name" value="Glyco_hydro_18_chit_AS"/>
</dbReference>
<dbReference type="GO" id="GO:0005975">
    <property type="term" value="P:carbohydrate metabolic process"/>
    <property type="evidence" value="ECO:0007669"/>
    <property type="project" value="InterPro"/>
</dbReference>
<protein>
    <submittedName>
        <fullName evidence="7">Spore germination protein YaaH</fullName>
    </submittedName>
</protein>
<keyword evidence="5" id="KW-0812">Transmembrane</keyword>
<dbReference type="Pfam" id="PF08239">
    <property type="entry name" value="SH3_3"/>
    <property type="match status" value="1"/>
</dbReference>
<dbReference type="STRING" id="36842.SAMN02194393_04286"/>
<dbReference type="PROSITE" id="PS51910">
    <property type="entry name" value="GH18_2"/>
    <property type="match status" value="1"/>
</dbReference>
<dbReference type="PANTHER" id="PTHR46066:SF2">
    <property type="entry name" value="CHITINASE DOMAIN-CONTAINING PROTEIN 1"/>
    <property type="match status" value="1"/>
</dbReference>
<dbReference type="Pfam" id="PF07833">
    <property type="entry name" value="Cu_amine_oxidN1"/>
    <property type="match status" value="1"/>
</dbReference>
<dbReference type="GO" id="GO:0004553">
    <property type="term" value="F:hydrolase activity, hydrolyzing O-glycosyl compounds"/>
    <property type="evidence" value="ECO:0007669"/>
    <property type="project" value="InterPro"/>
</dbReference>
<dbReference type="Pfam" id="PF00704">
    <property type="entry name" value="Glyco_hydro_18"/>
    <property type="match status" value="1"/>
</dbReference>
<comment type="similarity">
    <text evidence="4">Belongs to the glycosyl hydrolase 18 family.</text>
</comment>
<accession>A0A1T5MAM2</accession>
<dbReference type="AlphaFoldDB" id="A0A1T5MAM2"/>
<name>A0A1T5MAM2_9FIRM</name>
<dbReference type="InterPro" id="IPR036582">
    <property type="entry name" value="Mao_N_sf"/>
</dbReference>
<organism evidence="7 8">
    <name type="scientific">Maledivibacter halophilus</name>
    <dbReference type="NCBI Taxonomy" id="36842"/>
    <lineage>
        <taxon>Bacteria</taxon>
        <taxon>Bacillati</taxon>
        <taxon>Bacillota</taxon>
        <taxon>Clostridia</taxon>
        <taxon>Peptostreptococcales</taxon>
        <taxon>Caminicellaceae</taxon>
        <taxon>Maledivibacter</taxon>
    </lineage>
</organism>
<dbReference type="InterPro" id="IPR029070">
    <property type="entry name" value="Chitinase_insertion_sf"/>
</dbReference>
<dbReference type="PROSITE" id="PS01095">
    <property type="entry name" value="GH18_1"/>
    <property type="match status" value="1"/>
</dbReference>
<dbReference type="SUPFAM" id="SSF51445">
    <property type="entry name" value="(Trans)glycosidases"/>
    <property type="match status" value="1"/>
</dbReference>
<keyword evidence="2 3" id="KW-0326">Glycosidase</keyword>
<evidence type="ECO:0000256" key="3">
    <source>
        <dbReference type="RuleBase" id="RU000489"/>
    </source>
</evidence>
<evidence type="ECO:0000313" key="8">
    <source>
        <dbReference type="Proteomes" id="UP000190285"/>
    </source>
</evidence>
<evidence type="ECO:0000256" key="1">
    <source>
        <dbReference type="ARBA" id="ARBA00022801"/>
    </source>
</evidence>
<evidence type="ECO:0000256" key="4">
    <source>
        <dbReference type="RuleBase" id="RU004453"/>
    </source>
</evidence>
<dbReference type="SMART" id="SM00636">
    <property type="entry name" value="Glyco_18"/>
    <property type="match status" value="1"/>
</dbReference>
<dbReference type="InterPro" id="IPR017853">
    <property type="entry name" value="GH"/>
</dbReference>
<sequence length="562" mass="65043">MKKNNISIVVFLFITFIMFMFIVYNTNFESKPVISGFEDKELIIKKPNSIIKYNSKDNDFMLDSDKTIYLSTDILSEDLGVKVHFDPRHNIAVITTLDRVIRFYGNTDKVKVNNKEADYIKSMIMNGEKPLIPINQIKEDLKIENKFFPETNTIVVKSLYDDEIIGKIDRDNVILKKDIKIWSKVIRGINKGEEVQIIGEADDWIKILTHDGKVGFVKKKLITNIEEIVGIKPEKNNPIWKPEKNKIILTWESVYSRNPDTSKIKDMDGLNVISPTWIHLIGADGKLNHNIGKDYINWAKKRGYKIWALFSNSFDPKLTDKFLNNSLARERVINDLLNLIKDNNLDGINIDFENVYLKNKELLVQFIREMTPVFHENNLVVSIDVTVIGGSDTWSRFLDRKALGEVVDYMAVMTYDEHWASSPVSGSVASIGWVEKSIERIIKEVPSEKLLLGVPLYTRIWTETPSRERANKMYVESRAVPMKNAMKILDKENIVKIWDEGAGQYYIAYIENNKLNKIWFENAESIKLKTDLVKKYNLAGVAAWRRGYETEEIWNIIDKNIN</sequence>
<dbReference type="GO" id="GO:0008061">
    <property type="term" value="F:chitin binding"/>
    <property type="evidence" value="ECO:0007669"/>
    <property type="project" value="InterPro"/>
</dbReference>
<dbReference type="PANTHER" id="PTHR46066">
    <property type="entry name" value="CHITINASE DOMAIN-CONTAINING PROTEIN 1 FAMILY MEMBER"/>
    <property type="match status" value="1"/>
</dbReference>
<proteinExistence type="inferred from homology"/>
<evidence type="ECO:0000256" key="2">
    <source>
        <dbReference type="ARBA" id="ARBA00023295"/>
    </source>
</evidence>
<keyword evidence="1 3" id="KW-0378">Hydrolase</keyword>
<reference evidence="7 8" key="1">
    <citation type="submission" date="2017-02" db="EMBL/GenBank/DDBJ databases">
        <authorList>
            <person name="Peterson S.W."/>
        </authorList>
    </citation>
    <scope>NUCLEOTIDE SEQUENCE [LARGE SCALE GENOMIC DNA]</scope>
    <source>
        <strain evidence="7 8">M1</strain>
    </source>
</reference>
<dbReference type="OrthoDB" id="9775889at2"/>
<dbReference type="Gene3D" id="3.20.20.80">
    <property type="entry name" value="Glycosidases"/>
    <property type="match status" value="1"/>
</dbReference>
<dbReference type="InterPro" id="IPR012854">
    <property type="entry name" value="Cu_amine_oxidase-like_N"/>
</dbReference>
<evidence type="ECO:0000256" key="5">
    <source>
        <dbReference type="SAM" id="Phobius"/>
    </source>
</evidence>
<dbReference type="InterPro" id="IPR011583">
    <property type="entry name" value="Chitinase_II/V-like_cat"/>
</dbReference>
<dbReference type="InterPro" id="IPR001223">
    <property type="entry name" value="Glyco_hydro18_cat"/>
</dbReference>
<keyword evidence="5" id="KW-1133">Transmembrane helix</keyword>
<dbReference type="InterPro" id="IPR003646">
    <property type="entry name" value="SH3-like_bac-type"/>
</dbReference>